<dbReference type="Proteomes" id="UP001519290">
    <property type="component" value="Unassembled WGS sequence"/>
</dbReference>
<accession>A0ABS4WZP3</accession>
<evidence type="ECO:0000256" key="2">
    <source>
        <dbReference type="ARBA" id="ARBA00024900"/>
    </source>
</evidence>
<dbReference type="InterPro" id="IPR024134">
    <property type="entry name" value="SOD_Cu/Zn_/chaperone"/>
</dbReference>
<gene>
    <name evidence="7" type="ORF">JOF43_001638</name>
</gene>
<dbReference type="PANTHER" id="PTHR10003">
    <property type="entry name" value="SUPEROXIDE DISMUTASE CU-ZN -RELATED"/>
    <property type="match status" value="1"/>
</dbReference>
<dbReference type="EC" id="1.15.1.1" evidence="3"/>
<proteinExistence type="inferred from homology"/>
<dbReference type="PROSITE" id="PS51257">
    <property type="entry name" value="PROKAR_LIPOPROTEIN"/>
    <property type="match status" value="1"/>
</dbReference>
<keyword evidence="3" id="KW-0862">Zinc</keyword>
<keyword evidence="5" id="KW-0732">Signal</keyword>
<organism evidence="7 8">
    <name type="scientific">Brachybacterium sacelli</name>
    <dbReference type="NCBI Taxonomy" id="173364"/>
    <lineage>
        <taxon>Bacteria</taxon>
        <taxon>Bacillati</taxon>
        <taxon>Actinomycetota</taxon>
        <taxon>Actinomycetes</taxon>
        <taxon>Micrococcales</taxon>
        <taxon>Dermabacteraceae</taxon>
        <taxon>Brachybacterium</taxon>
    </lineage>
</organism>
<keyword evidence="3 7" id="KW-0560">Oxidoreductase</keyword>
<evidence type="ECO:0000259" key="6">
    <source>
        <dbReference type="Pfam" id="PF00080"/>
    </source>
</evidence>
<evidence type="ECO:0000256" key="3">
    <source>
        <dbReference type="RuleBase" id="RU000393"/>
    </source>
</evidence>
<dbReference type="SUPFAM" id="SSF49329">
    <property type="entry name" value="Cu,Zn superoxide dismutase-like"/>
    <property type="match status" value="1"/>
</dbReference>
<keyword evidence="8" id="KW-1185">Reference proteome</keyword>
<dbReference type="EMBL" id="JAGIOD010000001">
    <property type="protein sequence ID" value="MBP2381681.1"/>
    <property type="molecule type" value="Genomic_DNA"/>
</dbReference>
<protein>
    <recommendedName>
        <fullName evidence="3">Superoxide dismutase [Cu-Zn]</fullName>
        <ecNumber evidence="3">1.15.1.1</ecNumber>
    </recommendedName>
</protein>
<feature type="region of interest" description="Disordered" evidence="4">
    <location>
        <begin position="30"/>
        <end position="62"/>
    </location>
</feature>
<keyword evidence="3" id="KW-0186">Copper</keyword>
<dbReference type="InterPro" id="IPR036423">
    <property type="entry name" value="SOD-like_Cu/Zn_dom_sf"/>
</dbReference>
<feature type="domain" description="Superoxide dismutase copper/zinc binding" evidence="6">
    <location>
        <begin position="65"/>
        <end position="210"/>
    </location>
</feature>
<comment type="cofactor">
    <cofactor evidence="3">
        <name>Cu cation</name>
        <dbReference type="ChEBI" id="CHEBI:23378"/>
    </cofactor>
    <text evidence="3">Binds 1 copper ion per subunit.</text>
</comment>
<comment type="function">
    <text evidence="2">Destroys radicals which are normally produced within the cells and which are toxic to biological systems. May play a role in favoring mycobacterial survival in phagocytes.</text>
</comment>
<dbReference type="PROSITE" id="PS00332">
    <property type="entry name" value="SOD_CU_ZN_2"/>
    <property type="match status" value="1"/>
</dbReference>
<evidence type="ECO:0000256" key="4">
    <source>
        <dbReference type="SAM" id="MobiDB-lite"/>
    </source>
</evidence>
<evidence type="ECO:0000256" key="5">
    <source>
        <dbReference type="SAM" id="SignalP"/>
    </source>
</evidence>
<comment type="cofactor">
    <cofactor evidence="3">
        <name>Zn(2+)</name>
        <dbReference type="ChEBI" id="CHEBI:29105"/>
    </cofactor>
    <text evidence="3">Binds 1 zinc ion per subunit.</text>
</comment>
<dbReference type="InterPro" id="IPR018152">
    <property type="entry name" value="SOD_Cu/Zn_BS"/>
</dbReference>
<reference evidence="7 8" key="1">
    <citation type="submission" date="2021-03" db="EMBL/GenBank/DDBJ databases">
        <title>Sequencing the genomes of 1000 actinobacteria strains.</title>
        <authorList>
            <person name="Klenk H.-P."/>
        </authorList>
    </citation>
    <scope>NUCLEOTIDE SEQUENCE [LARGE SCALE GENOMIC DNA]</scope>
    <source>
        <strain evidence="7 8">DSM 14566</strain>
    </source>
</reference>
<evidence type="ECO:0000313" key="7">
    <source>
        <dbReference type="EMBL" id="MBP2381681.1"/>
    </source>
</evidence>
<dbReference type="GO" id="GO:0004784">
    <property type="term" value="F:superoxide dismutase activity"/>
    <property type="evidence" value="ECO:0007669"/>
    <property type="project" value="UniProtKB-EC"/>
</dbReference>
<feature type="region of interest" description="Disordered" evidence="4">
    <location>
        <begin position="174"/>
        <end position="203"/>
    </location>
</feature>
<evidence type="ECO:0000313" key="8">
    <source>
        <dbReference type="Proteomes" id="UP001519290"/>
    </source>
</evidence>
<feature type="signal peptide" evidence="5">
    <location>
        <begin position="1"/>
        <end position="27"/>
    </location>
</feature>
<feature type="chain" id="PRO_5045559699" description="Superoxide dismutase [Cu-Zn]" evidence="5">
    <location>
        <begin position="28"/>
        <end position="215"/>
    </location>
</feature>
<dbReference type="InterPro" id="IPR001424">
    <property type="entry name" value="SOD_Cu_Zn_dom"/>
</dbReference>
<dbReference type="RefSeq" id="WP_209901026.1">
    <property type="nucleotide sequence ID" value="NZ_BAAAJW010000002.1"/>
</dbReference>
<keyword evidence="3" id="KW-0479">Metal-binding</keyword>
<evidence type="ECO:0000256" key="1">
    <source>
        <dbReference type="ARBA" id="ARBA00010457"/>
    </source>
</evidence>
<comment type="catalytic activity">
    <reaction evidence="3">
        <text>2 superoxide + 2 H(+) = H2O2 + O2</text>
        <dbReference type="Rhea" id="RHEA:20696"/>
        <dbReference type="ChEBI" id="CHEBI:15378"/>
        <dbReference type="ChEBI" id="CHEBI:15379"/>
        <dbReference type="ChEBI" id="CHEBI:16240"/>
        <dbReference type="ChEBI" id="CHEBI:18421"/>
        <dbReference type="EC" id="1.15.1.1"/>
    </reaction>
</comment>
<name>A0ABS4WZP3_9MICO</name>
<comment type="similarity">
    <text evidence="1 3">Belongs to the Cu-Zn superoxide dismutase family.</text>
</comment>
<sequence length="215" mass="21751">MQGRLSTQRKARTGRGALLMVAAGALALSGCGSDQTQDEPAPAGEGDGTALATAQVQDGDGNEVGTAEFTEAEDGLRISVNLSDLEPGHHGLHVHEAGLCEPDSAAPDDPSETGDFLSAGGHIGAGEVEHPDHPGDLPSLLVNEDGTATMTFVTDRLSEEDLLDDDGAALMVHSGPDNFANIPERYAPDGPDDDTTGAGDAGDRAACGAIEAANG</sequence>
<dbReference type="Pfam" id="PF00080">
    <property type="entry name" value="Sod_Cu"/>
    <property type="match status" value="1"/>
</dbReference>
<comment type="caution">
    <text evidence="7">The sequence shown here is derived from an EMBL/GenBank/DDBJ whole genome shotgun (WGS) entry which is preliminary data.</text>
</comment>
<dbReference type="Gene3D" id="2.60.40.200">
    <property type="entry name" value="Superoxide dismutase, copper/zinc binding domain"/>
    <property type="match status" value="1"/>
</dbReference>
<dbReference type="CDD" id="cd00305">
    <property type="entry name" value="Cu-Zn_Superoxide_Dismutase"/>
    <property type="match status" value="1"/>
</dbReference>